<dbReference type="GO" id="GO:0004497">
    <property type="term" value="F:monooxygenase activity"/>
    <property type="evidence" value="ECO:0007669"/>
    <property type="project" value="UniProtKB-KW"/>
</dbReference>
<keyword evidence="3" id="KW-1185">Reference proteome</keyword>
<dbReference type="AlphaFoldDB" id="A0A4Y8Q182"/>
<accession>A0A4Y8Q182</accession>
<dbReference type="PROSITE" id="PS51725">
    <property type="entry name" value="ABM"/>
    <property type="match status" value="1"/>
</dbReference>
<organism evidence="2 3">
    <name type="scientific">Paenibacillus athensensis</name>
    <dbReference type="NCBI Taxonomy" id="1967502"/>
    <lineage>
        <taxon>Bacteria</taxon>
        <taxon>Bacillati</taxon>
        <taxon>Bacillota</taxon>
        <taxon>Bacilli</taxon>
        <taxon>Bacillales</taxon>
        <taxon>Paenibacillaceae</taxon>
        <taxon>Paenibacillus</taxon>
    </lineage>
</organism>
<reference evidence="2 3" key="1">
    <citation type="submission" date="2017-03" db="EMBL/GenBank/DDBJ databases">
        <title>Isolation of Levoglucosan Utilizing Bacteria.</title>
        <authorList>
            <person name="Arya A.S."/>
        </authorList>
    </citation>
    <scope>NUCLEOTIDE SEQUENCE [LARGE SCALE GENOMIC DNA]</scope>
    <source>
        <strain evidence="2 3">MEC069</strain>
    </source>
</reference>
<dbReference type="Proteomes" id="UP000298246">
    <property type="component" value="Unassembled WGS sequence"/>
</dbReference>
<dbReference type="RefSeq" id="WP_134752967.1">
    <property type="nucleotide sequence ID" value="NZ_MYFO02000010.1"/>
</dbReference>
<dbReference type="SUPFAM" id="SSF54909">
    <property type="entry name" value="Dimeric alpha+beta barrel"/>
    <property type="match status" value="1"/>
</dbReference>
<feature type="domain" description="ABM" evidence="1">
    <location>
        <begin position="1"/>
        <end position="90"/>
    </location>
</feature>
<dbReference type="InterPro" id="IPR007138">
    <property type="entry name" value="ABM_dom"/>
</dbReference>
<gene>
    <name evidence="2" type="ORF">B5M42_11660</name>
</gene>
<sequence length="98" mass="11500">MGRSCIVPEEKTAEVIRIYEQRSRKVDKAQGFGRFLLLQNEIRPGELSVHMERESKEHYLRWVTSEEFKQIHELEKKHPDQEPAAIIPQIGKFKVVAT</sequence>
<dbReference type="Pfam" id="PF03992">
    <property type="entry name" value="ABM"/>
    <property type="match status" value="1"/>
</dbReference>
<dbReference type="OrthoDB" id="2617048at2"/>
<protein>
    <submittedName>
        <fullName evidence="2">Antibiotic biosynthesis monooxygenase</fullName>
    </submittedName>
</protein>
<keyword evidence="2" id="KW-0560">Oxidoreductase</keyword>
<dbReference type="Gene3D" id="3.30.70.100">
    <property type="match status" value="1"/>
</dbReference>
<evidence type="ECO:0000259" key="1">
    <source>
        <dbReference type="PROSITE" id="PS51725"/>
    </source>
</evidence>
<comment type="caution">
    <text evidence="2">The sequence shown here is derived from an EMBL/GenBank/DDBJ whole genome shotgun (WGS) entry which is preliminary data.</text>
</comment>
<evidence type="ECO:0000313" key="3">
    <source>
        <dbReference type="Proteomes" id="UP000298246"/>
    </source>
</evidence>
<keyword evidence="2" id="KW-0503">Monooxygenase</keyword>
<proteinExistence type="predicted"/>
<name>A0A4Y8Q182_9BACL</name>
<dbReference type="EMBL" id="MYFO01000013">
    <property type="protein sequence ID" value="TFE87481.1"/>
    <property type="molecule type" value="Genomic_DNA"/>
</dbReference>
<dbReference type="InterPro" id="IPR011008">
    <property type="entry name" value="Dimeric_a/b-barrel"/>
</dbReference>
<evidence type="ECO:0000313" key="2">
    <source>
        <dbReference type="EMBL" id="TFE87481.1"/>
    </source>
</evidence>